<dbReference type="PRINTS" id="PR00039">
    <property type="entry name" value="HTHLYSR"/>
</dbReference>
<name>A0A9J6NZP0_9CLOT</name>
<keyword evidence="3" id="KW-0238">DNA-binding</keyword>
<dbReference type="SUPFAM" id="SSF46785">
    <property type="entry name" value="Winged helix' DNA-binding domain"/>
    <property type="match status" value="1"/>
</dbReference>
<comment type="caution">
    <text evidence="6">The sequence shown here is derived from an EMBL/GenBank/DDBJ whole genome shotgun (WGS) entry which is preliminary data.</text>
</comment>
<keyword evidence="2" id="KW-0805">Transcription regulation</keyword>
<dbReference type="AlphaFoldDB" id="A0A9J6NZP0"/>
<dbReference type="PANTHER" id="PTHR30126">
    <property type="entry name" value="HTH-TYPE TRANSCRIPTIONAL REGULATOR"/>
    <property type="match status" value="1"/>
</dbReference>
<comment type="similarity">
    <text evidence="1">Belongs to the LysR transcriptional regulatory family.</text>
</comment>
<dbReference type="Pfam" id="PF03466">
    <property type="entry name" value="LysR_substrate"/>
    <property type="match status" value="1"/>
</dbReference>
<dbReference type="InterPro" id="IPR036388">
    <property type="entry name" value="WH-like_DNA-bd_sf"/>
</dbReference>
<evidence type="ECO:0000256" key="2">
    <source>
        <dbReference type="ARBA" id="ARBA00023015"/>
    </source>
</evidence>
<evidence type="ECO:0000256" key="1">
    <source>
        <dbReference type="ARBA" id="ARBA00009437"/>
    </source>
</evidence>
<evidence type="ECO:0000313" key="7">
    <source>
        <dbReference type="Proteomes" id="UP001056429"/>
    </source>
</evidence>
<evidence type="ECO:0000256" key="4">
    <source>
        <dbReference type="ARBA" id="ARBA00023163"/>
    </source>
</evidence>
<feature type="domain" description="HTH lysR-type" evidence="5">
    <location>
        <begin position="1"/>
        <end position="58"/>
    </location>
</feature>
<dbReference type="Proteomes" id="UP001056429">
    <property type="component" value="Unassembled WGS sequence"/>
</dbReference>
<dbReference type="InterPro" id="IPR000847">
    <property type="entry name" value="LysR_HTH_N"/>
</dbReference>
<dbReference type="RefSeq" id="WP_250858426.1">
    <property type="nucleotide sequence ID" value="NZ_JAGSOJ010000001.1"/>
</dbReference>
<dbReference type="GO" id="GO:0000976">
    <property type="term" value="F:transcription cis-regulatory region binding"/>
    <property type="evidence" value="ECO:0007669"/>
    <property type="project" value="TreeGrafter"/>
</dbReference>
<gene>
    <name evidence="6" type="ORF">KDK92_06730</name>
</gene>
<sequence length="295" mass="33758">MIDNKLLTFITVAKVKNLTKSSELLNITQPAVSQHIKALENYYNKKLLYKNGKTMELTAEGEILLQYAEELNKISKKAFNEITNSSYKKRFKIGATLTLGGYVLPQLIGFYKPSHENIEIFLEVNNTINILNSLIRGELDLAIVEGPFNKNRFKYTKLKDDELILVFSPEHYFFDKSTVTIDEVLNGNLILREEGSGTRKVLENSLFEKGYSIASEDIYMEIGDINATISLVKSNVGYTIISKEAVKEDLNNHTLYTLPIKDMKILREFNFVYANNSPLDFITDFVLFCKNNIYK</sequence>
<dbReference type="PANTHER" id="PTHR30126:SF64">
    <property type="entry name" value="HTH-TYPE TRANSCRIPTIONAL REGULATOR CITR"/>
    <property type="match status" value="1"/>
</dbReference>
<reference evidence="6" key="1">
    <citation type="journal article" date="2021" name="mSystems">
        <title>Bacteria and Archaea Synergistically Convert Glycine Betaine to Biogenic Methane in the Formosa Cold Seep of the South China Sea.</title>
        <authorList>
            <person name="Li L."/>
            <person name="Zhang W."/>
            <person name="Zhang S."/>
            <person name="Song L."/>
            <person name="Sun Q."/>
            <person name="Zhang H."/>
            <person name="Xiang H."/>
            <person name="Dong X."/>
        </authorList>
    </citation>
    <scope>NUCLEOTIDE SEQUENCE</scope>
    <source>
        <strain evidence="6">ZWT</strain>
    </source>
</reference>
<dbReference type="InterPro" id="IPR036390">
    <property type="entry name" value="WH_DNA-bd_sf"/>
</dbReference>
<dbReference type="Pfam" id="PF00126">
    <property type="entry name" value="HTH_1"/>
    <property type="match status" value="1"/>
</dbReference>
<dbReference type="Gene3D" id="3.40.190.10">
    <property type="entry name" value="Periplasmic binding protein-like II"/>
    <property type="match status" value="2"/>
</dbReference>
<dbReference type="InterPro" id="IPR005119">
    <property type="entry name" value="LysR_subst-bd"/>
</dbReference>
<protein>
    <submittedName>
        <fullName evidence="6">LysR family transcriptional regulator</fullName>
    </submittedName>
</protein>
<dbReference type="SUPFAM" id="SSF53850">
    <property type="entry name" value="Periplasmic binding protein-like II"/>
    <property type="match status" value="1"/>
</dbReference>
<evidence type="ECO:0000256" key="3">
    <source>
        <dbReference type="ARBA" id="ARBA00023125"/>
    </source>
</evidence>
<evidence type="ECO:0000313" key="6">
    <source>
        <dbReference type="EMBL" id="MCM1989430.1"/>
    </source>
</evidence>
<keyword evidence="4" id="KW-0804">Transcription</keyword>
<organism evidence="6 7">
    <name type="scientific">Oceanirhabdus seepicola</name>
    <dbReference type="NCBI Taxonomy" id="2828781"/>
    <lineage>
        <taxon>Bacteria</taxon>
        <taxon>Bacillati</taxon>
        <taxon>Bacillota</taxon>
        <taxon>Clostridia</taxon>
        <taxon>Eubacteriales</taxon>
        <taxon>Clostridiaceae</taxon>
        <taxon>Oceanirhabdus</taxon>
    </lineage>
</organism>
<keyword evidence="7" id="KW-1185">Reference proteome</keyword>
<evidence type="ECO:0000259" key="5">
    <source>
        <dbReference type="PROSITE" id="PS50931"/>
    </source>
</evidence>
<proteinExistence type="inferred from homology"/>
<dbReference type="GO" id="GO:0003700">
    <property type="term" value="F:DNA-binding transcription factor activity"/>
    <property type="evidence" value="ECO:0007669"/>
    <property type="project" value="InterPro"/>
</dbReference>
<accession>A0A9J6NZP0</accession>
<dbReference type="EMBL" id="JAGSOJ010000001">
    <property type="protein sequence ID" value="MCM1989430.1"/>
    <property type="molecule type" value="Genomic_DNA"/>
</dbReference>
<reference evidence="6" key="2">
    <citation type="submission" date="2021-04" db="EMBL/GenBank/DDBJ databases">
        <authorList>
            <person name="Dong X."/>
        </authorList>
    </citation>
    <scope>NUCLEOTIDE SEQUENCE</scope>
    <source>
        <strain evidence="6">ZWT</strain>
    </source>
</reference>
<dbReference type="PROSITE" id="PS50931">
    <property type="entry name" value="HTH_LYSR"/>
    <property type="match status" value="1"/>
</dbReference>
<dbReference type="Gene3D" id="1.10.10.10">
    <property type="entry name" value="Winged helix-like DNA-binding domain superfamily/Winged helix DNA-binding domain"/>
    <property type="match status" value="1"/>
</dbReference>